<evidence type="ECO:0008006" key="4">
    <source>
        <dbReference type="Google" id="ProtNLM"/>
    </source>
</evidence>
<evidence type="ECO:0000313" key="3">
    <source>
        <dbReference type="Proteomes" id="UP000828390"/>
    </source>
</evidence>
<dbReference type="EMBL" id="JAIWYP010000015">
    <property type="protein sequence ID" value="KAH3704257.1"/>
    <property type="molecule type" value="Genomic_DNA"/>
</dbReference>
<keyword evidence="1" id="KW-0732">Signal</keyword>
<dbReference type="Proteomes" id="UP000828390">
    <property type="component" value="Unassembled WGS sequence"/>
</dbReference>
<evidence type="ECO:0000256" key="1">
    <source>
        <dbReference type="SAM" id="SignalP"/>
    </source>
</evidence>
<organism evidence="2 3">
    <name type="scientific">Dreissena polymorpha</name>
    <name type="common">Zebra mussel</name>
    <name type="synonym">Mytilus polymorpha</name>
    <dbReference type="NCBI Taxonomy" id="45954"/>
    <lineage>
        <taxon>Eukaryota</taxon>
        <taxon>Metazoa</taxon>
        <taxon>Spiralia</taxon>
        <taxon>Lophotrochozoa</taxon>
        <taxon>Mollusca</taxon>
        <taxon>Bivalvia</taxon>
        <taxon>Autobranchia</taxon>
        <taxon>Heteroconchia</taxon>
        <taxon>Euheterodonta</taxon>
        <taxon>Imparidentia</taxon>
        <taxon>Neoheterodontei</taxon>
        <taxon>Myida</taxon>
        <taxon>Dreissenoidea</taxon>
        <taxon>Dreissenidae</taxon>
        <taxon>Dreissena</taxon>
    </lineage>
</organism>
<dbReference type="AlphaFoldDB" id="A0A9D3YNU4"/>
<accession>A0A9D3YNU4</accession>
<gene>
    <name evidence="2" type="ORF">DPMN_079313</name>
</gene>
<proteinExistence type="predicted"/>
<feature type="chain" id="PRO_5038538997" description="Defensin" evidence="1">
    <location>
        <begin position="30"/>
        <end position="71"/>
    </location>
</feature>
<sequence>MTRAFSRRTTCIILVLFLLLTLLSTLTSAQHLCRSVGWMGCIDVGCSNGGRGYCRNFGDRPDNDCKCVMYW</sequence>
<protein>
    <recommendedName>
        <fullName evidence="4">Defensin</fullName>
    </recommendedName>
</protein>
<comment type="caution">
    <text evidence="2">The sequence shown here is derived from an EMBL/GenBank/DDBJ whole genome shotgun (WGS) entry which is preliminary data.</text>
</comment>
<feature type="signal peptide" evidence="1">
    <location>
        <begin position="1"/>
        <end position="29"/>
    </location>
</feature>
<reference evidence="2" key="1">
    <citation type="journal article" date="2019" name="bioRxiv">
        <title>The Genome of the Zebra Mussel, Dreissena polymorpha: A Resource for Invasive Species Research.</title>
        <authorList>
            <person name="McCartney M.A."/>
            <person name="Auch B."/>
            <person name="Kono T."/>
            <person name="Mallez S."/>
            <person name="Zhang Y."/>
            <person name="Obille A."/>
            <person name="Becker A."/>
            <person name="Abrahante J.E."/>
            <person name="Garbe J."/>
            <person name="Badalamenti J.P."/>
            <person name="Herman A."/>
            <person name="Mangelson H."/>
            <person name="Liachko I."/>
            <person name="Sullivan S."/>
            <person name="Sone E.D."/>
            <person name="Koren S."/>
            <person name="Silverstein K.A.T."/>
            <person name="Beckman K.B."/>
            <person name="Gohl D.M."/>
        </authorList>
    </citation>
    <scope>NUCLEOTIDE SEQUENCE</scope>
    <source>
        <strain evidence="2">Duluth1</strain>
        <tissue evidence="2">Whole animal</tissue>
    </source>
</reference>
<reference evidence="2" key="2">
    <citation type="submission" date="2020-11" db="EMBL/GenBank/DDBJ databases">
        <authorList>
            <person name="McCartney M.A."/>
            <person name="Auch B."/>
            <person name="Kono T."/>
            <person name="Mallez S."/>
            <person name="Becker A."/>
            <person name="Gohl D.M."/>
            <person name="Silverstein K.A.T."/>
            <person name="Koren S."/>
            <person name="Bechman K.B."/>
            <person name="Herman A."/>
            <person name="Abrahante J.E."/>
            <person name="Garbe J."/>
        </authorList>
    </citation>
    <scope>NUCLEOTIDE SEQUENCE</scope>
    <source>
        <strain evidence="2">Duluth1</strain>
        <tissue evidence="2">Whole animal</tissue>
    </source>
</reference>
<keyword evidence="3" id="KW-1185">Reference proteome</keyword>
<evidence type="ECO:0000313" key="2">
    <source>
        <dbReference type="EMBL" id="KAH3704257.1"/>
    </source>
</evidence>
<name>A0A9D3YNU4_DREPO</name>